<comment type="caution">
    <text evidence="5">The sequence shown here is derived from an EMBL/GenBank/DDBJ whole genome shotgun (WGS) entry which is preliminary data.</text>
</comment>
<protein>
    <recommendedName>
        <fullName evidence="4">Periplasmic binding protein domain-containing protein</fullName>
    </recommendedName>
</protein>
<dbReference type="InterPro" id="IPR028082">
    <property type="entry name" value="Peripla_BP_I"/>
</dbReference>
<reference evidence="5 6" key="1">
    <citation type="journal article" date="2018" name="Sci. Rep.">
        <title>A novel species of the marine cyanobacterium Acaryochloris with a unique pigment content and lifestyle.</title>
        <authorList>
            <person name="Partensky F."/>
            <person name="Six C."/>
            <person name="Ratin M."/>
            <person name="Garczarek L."/>
            <person name="Vaulot D."/>
            <person name="Probert I."/>
            <person name="Calteau A."/>
            <person name="Gourvil P."/>
            <person name="Marie D."/>
            <person name="Grebert T."/>
            <person name="Bouchier C."/>
            <person name="Le Panse S."/>
            <person name="Gachenot M."/>
            <person name="Rodriguez F."/>
            <person name="Garrido J.L."/>
        </authorList>
    </citation>
    <scope>NUCLEOTIDE SEQUENCE [LARGE SCALE GENOMIC DNA]</scope>
    <source>
        <strain evidence="5 6">RCC1774</strain>
    </source>
</reference>
<evidence type="ECO:0000256" key="2">
    <source>
        <dbReference type="ARBA" id="ARBA00007639"/>
    </source>
</evidence>
<dbReference type="OrthoDB" id="3614783at2"/>
<dbReference type="Proteomes" id="UP000248857">
    <property type="component" value="Unassembled WGS sequence"/>
</dbReference>
<accession>A0A2W1K0T7</accession>
<dbReference type="GO" id="GO:0030313">
    <property type="term" value="C:cell envelope"/>
    <property type="evidence" value="ECO:0007669"/>
    <property type="project" value="UniProtKB-SubCell"/>
</dbReference>
<dbReference type="PANTHER" id="PTHR46847">
    <property type="entry name" value="D-ALLOSE-BINDING PERIPLASMIC PROTEIN-RELATED"/>
    <property type="match status" value="1"/>
</dbReference>
<dbReference type="InterPro" id="IPR025997">
    <property type="entry name" value="SBP_2_dom"/>
</dbReference>
<evidence type="ECO:0000313" key="5">
    <source>
        <dbReference type="EMBL" id="PZD73827.1"/>
    </source>
</evidence>
<evidence type="ECO:0000256" key="3">
    <source>
        <dbReference type="ARBA" id="ARBA00022729"/>
    </source>
</evidence>
<name>A0A2W1K0T7_9CYAN</name>
<keyword evidence="6" id="KW-1185">Reference proteome</keyword>
<dbReference type="Gene3D" id="3.40.50.2300">
    <property type="match status" value="2"/>
</dbReference>
<dbReference type="EMBL" id="PQWO01000004">
    <property type="protein sequence ID" value="PZD73827.1"/>
    <property type="molecule type" value="Genomic_DNA"/>
</dbReference>
<comment type="subcellular location">
    <subcellularLocation>
        <location evidence="1">Cell envelope</location>
    </subcellularLocation>
</comment>
<dbReference type="GO" id="GO:0030246">
    <property type="term" value="F:carbohydrate binding"/>
    <property type="evidence" value="ECO:0007669"/>
    <property type="project" value="UniProtKB-ARBA"/>
</dbReference>
<dbReference type="Pfam" id="PF13407">
    <property type="entry name" value="Peripla_BP_4"/>
    <property type="match status" value="1"/>
</dbReference>
<dbReference type="RefSeq" id="WP_146242293.1">
    <property type="nucleotide sequence ID" value="NZ_CAWNWM010000004.1"/>
</dbReference>
<feature type="domain" description="Periplasmic binding protein" evidence="4">
    <location>
        <begin position="53"/>
        <end position="258"/>
    </location>
</feature>
<comment type="similarity">
    <text evidence="2">Belongs to the bacterial solute-binding protein 2 family.</text>
</comment>
<keyword evidence="3" id="KW-0732">Signal</keyword>
<evidence type="ECO:0000256" key="1">
    <source>
        <dbReference type="ARBA" id="ARBA00004196"/>
    </source>
</evidence>
<sequence length="309" mass="33252">MSKRTVVYVMPLPPGLHPGMDTVAHGIAHGLEGTDTVLRILPADLRNPHYAVEQSQAIIAATEAKVDGICLFTLDEQEPAPAVWRAIGKNIPVIALHKPAFPVTATVAVPNFYHGLFLTQFLARSVHENARVAIIGGPPILDDQELVEGLIEGAQRCKFELLNNPHDLACRNVSDVAGAGAGTARHVLDTYADLEALIVFNDETLLDVLPVLKERGLLGKLPVISRNGSPAAVEAVRRGDSLATYDYGLTEMGIAAGEIFTDIFLKDVDPEDIVVCPTYGRIINEETAETYIPWSERAPEIALVTGLGS</sequence>
<dbReference type="PANTHER" id="PTHR46847:SF1">
    <property type="entry name" value="D-ALLOSE-BINDING PERIPLASMIC PROTEIN-RELATED"/>
    <property type="match status" value="1"/>
</dbReference>
<evidence type="ECO:0000313" key="6">
    <source>
        <dbReference type="Proteomes" id="UP000248857"/>
    </source>
</evidence>
<dbReference type="AlphaFoldDB" id="A0A2W1K0T7"/>
<dbReference type="SUPFAM" id="SSF53822">
    <property type="entry name" value="Periplasmic binding protein-like I"/>
    <property type="match status" value="1"/>
</dbReference>
<organism evidence="5 6">
    <name type="scientific">Acaryochloris thomasi RCC1774</name>
    <dbReference type="NCBI Taxonomy" id="1764569"/>
    <lineage>
        <taxon>Bacteria</taxon>
        <taxon>Bacillati</taxon>
        <taxon>Cyanobacteriota</taxon>
        <taxon>Cyanophyceae</taxon>
        <taxon>Acaryochloridales</taxon>
        <taxon>Acaryochloridaceae</taxon>
        <taxon>Acaryochloris</taxon>
        <taxon>Acaryochloris thomasi</taxon>
    </lineage>
</organism>
<evidence type="ECO:0000259" key="4">
    <source>
        <dbReference type="Pfam" id="PF13407"/>
    </source>
</evidence>
<proteinExistence type="inferred from homology"/>
<gene>
    <name evidence="5" type="ORF">C1752_01521</name>
</gene>